<dbReference type="EMBL" id="MN988532">
    <property type="protein sequence ID" value="QIG73684.1"/>
    <property type="molecule type" value="Genomic_DNA"/>
</dbReference>
<protein>
    <submittedName>
        <fullName evidence="1">Uncharacterized protein</fullName>
    </submittedName>
</protein>
<accession>A0A7S5RIQ3</accession>
<dbReference type="Proteomes" id="UP000615696">
    <property type="component" value="Segment"/>
</dbReference>
<organism evidence="1 2">
    <name type="scientific">Rhizobium phage RHph_I1_9</name>
    <dbReference type="NCBI Taxonomy" id="2509729"/>
    <lineage>
        <taxon>Viruses</taxon>
        <taxon>Duplodnaviria</taxon>
        <taxon>Heunggongvirae</taxon>
        <taxon>Uroviricota</taxon>
        <taxon>Caudoviricetes</taxon>
        <taxon>Pootjesviridae</taxon>
        <taxon>Staniewskivirinae</taxon>
        <taxon>Trinifflemingvirus</taxon>
        <taxon>Trinifflemingvirus I19</taxon>
    </lineage>
</organism>
<gene>
    <name evidence="1" type="ORF">EVC04_247</name>
</gene>
<reference evidence="1 2" key="1">
    <citation type="submission" date="2020-01" db="EMBL/GenBank/DDBJ databases">
        <title>Patterns of diversity and host range of bacteriophage communities associated with bean-nodulatin bacteria.</title>
        <authorList>
            <person name="Vann Cauwenberghe J."/>
            <person name="Santamaria R.I."/>
            <person name="Bustos P."/>
            <person name="Juarez S."/>
            <person name="Gonzalez V."/>
        </authorList>
    </citation>
    <scope>NUCLEOTIDE SEQUENCE [LARGE SCALE GENOMIC DNA]</scope>
    <source>
        <strain evidence="2">RHph</strain>
    </source>
</reference>
<evidence type="ECO:0000313" key="2">
    <source>
        <dbReference type="Proteomes" id="UP000615696"/>
    </source>
</evidence>
<proteinExistence type="predicted"/>
<sequence length="74" mass="8139">MTSISFASGVVTYHSFRVFEAGAQHPCYTIGAYGKNELDGLQNAISLNRTALEDFGGADNLDYQHHSSWRKDNG</sequence>
<evidence type="ECO:0000313" key="1">
    <source>
        <dbReference type="EMBL" id="QIG73684.1"/>
    </source>
</evidence>
<name>A0A7S5RIQ3_9CAUD</name>
<keyword evidence="2" id="KW-1185">Reference proteome</keyword>